<dbReference type="PANTHER" id="PTHR30335:SF0">
    <property type="entry name" value="ION-TRANSLOCATING OXIDOREDUCTASE COMPLEX SUBUNIT A"/>
    <property type="match status" value="1"/>
</dbReference>
<evidence type="ECO:0000256" key="6">
    <source>
        <dbReference type="ARBA" id="ARBA00022989"/>
    </source>
</evidence>
<evidence type="ECO:0000256" key="4">
    <source>
        <dbReference type="ARBA" id="ARBA00022692"/>
    </source>
</evidence>
<feature type="transmembrane region" description="Helical" evidence="8">
    <location>
        <begin position="104"/>
        <end position="124"/>
    </location>
</feature>
<evidence type="ECO:0008006" key="11">
    <source>
        <dbReference type="Google" id="ProtNLM"/>
    </source>
</evidence>
<evidence type="ECO:0000256" key="7">
    <source>
        <dbReference type="ARBA" id="ARBA00023136"/>
    </source>
</evidence>
<dbReference type="OrthoDB" id="9803631at2"/>
<dbReference type="EMBL" id="MKZO01000002">
    <property type="protein sequence ID" value="OLS64759.1"/>
    <property type="molecule type" value="Genomic_DNA"/>
</dbReference>
<dbReference type="Proteomes" id="UP000186736">
    <property type="component" value="Unassembled WGS sequence"/>
</dbReference>
<keyword evidence="4 8" id="KW-0812">Transmembrane</keyword>
<dbReference type="GO" id="GO:0012505">
    <property type="term" value="C:endomembrane system"/>
    <property type="evidence" value="ECO:0007669"/>
    <property type="project" value="UniProtKB-SubCell"/>
</dbReference>
<dbReference type="InterPro" id="IPR050133">
    <property type="entry name" value="NqrDE/RnfAE_oxidrdctase"/>
</dbReference>
<evidence type="ECO:0000256" key="3">
    <source>
        <dbReference type="ARBA" id="ARBA00022519"/>
    </source>
</evidence>
<feature type="transmembrane region" description="Helical" evidence="8">
    <location>
        <begin position="161"/>
        <end position="181"/>
    </location>
</feature>
<keyword evidence="7 8" id="KW-0472">Membrane</keyword>
<evidence type="ECO:0000256" key="8">
    <source>
        <dbReference type="SAM" id="Phobius"/>
    </source>
</evidence>
<evidence type="ECO:0000313" key="9">
    <source>
        <dbReference type="EMBL" id="OLS64759.1"/>
    </source>
</evidence>
<sequence length="223" mass="24083">MTELILALIGAALVNNIALQHLLAIDPLLRRGPCGSWLASDDDGGLTIAIAAVRRSDKPAPTGFASRLRVHALGLATLVAMLLVSVLGQLLYRYALQPLQLDYLRLFVFLPLCMLSPAPILAGLQRWLKDWPFSNLQPLLTGNAALLGLCLQLSDEHQGVLHAAMVGLGSGLGFWLVLALFDDLRQRSQHEDVPQAFRGLPIELMGAGIMAMAFLGWNGLFAS</sequence>
<dbReference type="Pfam" id="PF02508">
    <property type="entry name" value="Rnf-Nqr"/>
    <property type="match status" value="1"/>
</dbReference>
<protein>
    <recommendedName>
        <fullName evidence="11">NADH:quinone oxidoreductase</fullName>
    </recommendedName>
</protein>
<keyword evidence="6 8" id="KW-1133">Transmembrane helix</keyword>
<keyword evidence="5" id="KW-1278">Translocase</keyword>
<dbReference type="RefSeq" id="WP_075801306.1">
    <property type="nucleotide sequence ID" value="NZ_MKZO01000002.1"/>
</dbReference>
<feature type="transmembrane region" description="Helical" evidence="8">
    <location>
        <begin position="202"/>
        <end position="220"/>
    </location>
</feature>
<evidence type="ECO:0000256" key="2">
    <source>
        <dbReference type="ARBA" id="ARBA00022448"/>
    </source>
</evidence>
<organism evidence="9 10">
    <name type="scientific">Pseudomonas putida</name>
    <name type="common">Arthrobacter siderocapsulatus</name>
    <dbReference type="NCBI Taxonomy" id="303"/>
    <lineage>
        <taxon>Bacteria</taxon>
        <taxon>Pseudomonadati</taxon>
        <taxon>Pseudomonadota</taxon>
        <taxon>Gammaproteobacteria</taxon>
        <taxon>Pseudomonadales</taxon>
        <taxon>Pseudomonadaceae</taxon>
        <taxon>Pseudomonas</taxon>
    </lineage>
</organism>
<keyword evidence="3" id="KW-1003">Cell membrane</keyword>
<name>A0A1Q9RBH1_PSEPU</name>
<gene>
    <name evidence="9" type="ORF">PSEMO_01820</name>
</gene>
<dbReference type="GO" id="GO:0005886">
    <property type="term" value="C:plasma membrane"/>
    <property type="evidence" value="ECO:0007669"/>
    <property type="project" value="TreeGrafter"/>
</dbReference>
<feature type="transmembrane region" description="Helical" evidence="8">
    <location>
        <begin position="70"/>
        <end position="92"/>
    </location>
</feature>
<reference evidence="9 10" key="1">
    <citation type="submission" date="2016-10" db="EMBL/GenBank/DDBJ databases">
        <title>Genome Sequence of Pseudomonas putida GM4FR.</title>
        <authorList>
            <person name="Poehlein A."/>
            <person name="Wemheuer F."/>
            <person name="Hollensteiner J."/>
            <person name="Wemheuer B."/>
        </authorList>
    </citation>
    <scope>NUCLEOTIDE SEQUENCE [LARGE SCALE GENOMIC DNA]</scope>
    <source>
        <strain evidence="9 10">GM4FR</strain>
    </source>
</reference>
<evidence type="ECO:0000313" key="10">
    <source>
        <dbReference type="Proteomes" id="UP000186736"/>
    </source>
</evidence>
<dbReference type="AlphaFoldDB" id="A0A1Q9RBH1"/>
<accession>A0A1Q9RBH1</accession>
<comment type="caution">
    <text evidence="9">The sequence shown here is derived from an EMBL/GenBank/DDBJ whole genome shotgun (WGS) entry which is preliminary data.</text>
</comment>
<proteinExistence type="predicted"/>
<evidence type="ECO:0000256" key="5">
    <source>
        <dbReference type="ARBA" id="ARBA00022967"/>
    </source>
</evidence>
<keyword evidence="3" id="KW-0997">Cell inner membrane</keyword>
<dbReference type="InterPro" id="IPR003667">
    <property type="entry name" value="NqrDE/RnfAE"/>
</dbReference>
<dbReference type="PANTHER" id="PTHR30335">
    <property type="entry name" value="INTEGRAL MEMBRANE PROTEIN OF SOXR-REDUCING COMPLEX"/>
    <property type="match status" value="1"/>
</dbReference>
<evidence type="ECO:0000256" key="1">
    <source>
        <dbReference type="ARBA" id="ARBA00004127"/>
    </source>
</evidence>
<comment type="subcellular location">
    <subcellularLocation>
        <location evidence="1">Endomembrane system</location>
        <topology evidence="1">Multi-pass membrane protein</topology>
    </subcellularLocation>
</comment>
<keyword evidence="2" id="KW-0813">Transport</keyword>